<dbReference type="InterPro" id="IPR035906">
    <property type="entry name" value="MetI-like_sf"/>
</dbReference>
<dbReference type="PANTHER" id="PTHR43163">
    <property type="entry name" value="DIPEPTIDE TRANSPORT SYSTEM PERMEASE PROTEIN DPPB-RELATED"/>
    <property type="match status" value="1"/>
</dbReference>
<dbReference type="CDD" id="cd06261">
    <property type="entry name" value="TM_PBP2"/>
    <property type="match status" value="1"/>
</dbReference>
<accession>A0ABW5FGB1</accession>
<dbReference type="Proteomes" id="UP001597448">
    <property type="component" value="Unassembled WGS sequence"/>
</dbReference>
<evidence type="ECO:0000256" key="6">
    <source>
        <dbReference type="ARBA" id="ARBA00023136"/>
    </source>
</evidence>
<feature type="transmembrane region" description="Helical" evidence="7">
    <location>
        <begin position="177"/>
        <end position="196"/>
    </location>
</feature>
<comment type="caution">
    <text evidence="9">The sequence shown here is derived from an EMBL/GenBank/DDBJ whole genome shotgun (WGS) entry which is preliminary data.</text>
</comment>
<evidence type="ECO:0000256" key="1">
    <source>
        <dbReference type="ARBA" id="ARBA00004651"/>
    </source>
</evidence>
<evidence type="ECO:0000256" key="2">
    <source>
        <dbReference type="ARBA" id="ARBA00022448"/>
    </source>
</evidence>
<comment type="subcellular location">
    <subcellularLocation>
        <location evidence="1 7">Cell membrane</location>
        <topology evidence="1 7">Multi-pass membrane protein</topology>
    </subcellularLocation>
</comment>
<sequence length="315" mass="34626">MMAIALLKRIPSLLIVLFGVTVLTFFMSALSTVDPAEAFARRTLLNPTSVQIADIRQGMGLDQPVYQQYLNWLVHSLTGDLGESLLTRNAVSSDIADRLPMTLSLVAASMFWVILLTIPVSIFGALRQNSFWDHLISGFTILGISLPSFWLGFLLLLIFAVTFPIFSVVESGSIRSFILPSLSLAMPIAASTIRLFRATLLSNLNKDYVLYAKARGLNMRTIMWKHVLKNSLPPLITLFSQYLGYMVVGSAVVESIFSWQGIGTHLVNAIIARDLPTVNGCVLVIAVIFVISNIFADMFNLALNPRLKFGGNTPA</sequence>
<keyword evidence="3" id="KW-1003">Cell membrane</keyword>
<name>A0ABW5FGB1_9BACL</name>
<dbReference type="SUPFAM" id="SSF161098">
    <property type="entry name" value="MetI-like"/>
    <property type="match status" value="1"/>
</dbReference>
<keyword evidence="2 7" id="KW-0813">Transport</keyword>
<evidence type="ECO:0000256" key="4">
    <source>
        <dbReference type="ARBA" id="ARBA00022692"/>
    </source>
</evidence>
<evidence type="ECO:0000256" key="5">
    <source>
        <dbReference type="ARBA" id="ARBA00022989"/>
    </source>
</evidence>
<dbReference type="PANTHER" id="PTHR43163:SF6">
    <property type="entry name" value="DIPEPTIDE TRANSPORT SYSTEM PERMEASE PROTEIN DPPB-RELATED"/>
    <property type="match status" value="1"/>
</dbReference>
<dbReference type="Gene3D" id="1.10.3720.10">
    <property type="entry name" value="MetI-like"/>
    <property type="match status" value="1"/>
</dbReference>
<reference evidence="10" key="1">
    <citation type="journal article" date="2019" name="Int. J. Syst. Evol. Microbiol.">
        <title>The Global Catalogue of Microorganisms (GCM) 10K type strain sequencing project: providing services to taxonomists for standard genome sequencing and annotation.</title>
        <authorList>
            <consortium name="The Broad Institute Genomics Platform"/>
            <consortium name="The Broad Institute Genome Sequencing Center for Infectious Disease"/>
            <person name="Wu L."/>
            <person name="Ma J."/>
        </authorList>
    </citation>
    <scope>NUCLEOTIDE SEQUENCE [LARGE SCALE GENOMIC DNA]</scope>
    <source>
        <strain evidence="10">CCM 8725</strain>
    </source>
</reference>
<keyword evidence="6 7" id="KW-0472">Membrane</keyword>
<dbReference type="InterPro" id="IPR000515">
    <property type="entry name" value="MetI-like"/>
</dbReference>
<gene>
    <name evidence="9" type="ORF">ACFSX3_27400</name>
</gene>
<dbReference type="Pfam" id="PF00528">
    <property type="entry name" value="BPD_transp_1"/>
    <property type="match status" value="1"/>
</dbReference>
<keyword evidence="5 7" id="KW-1133">Transmembrane helix</keyword>
<proteinExistence type="inferred from homology"/>
<keyword evidence="4 7" id="KW-0812">Transmembrane</keyword>
<dbReference type="PROSITE" id="PS50928">
    <property type="entry name" value="ABC_TM1"/>
    <property type="match status" value="1"/>
</dbReference>
<evidence type="ECO:0000256" key="7">
    <source>
        <dbReference type="RuleBase" id="RU363032"/>
    </source>
</evidence>
<dbReference type="InterPro" id="IPR045621">
    <property type="entry name" value="BPD_transp_1_N"/>
</dbReference>
<evidence type="ECO:0000313" key="9">
    <source>
        <dbReference type="EMBL" id="MFD2413600.1"/>
    </source>
</evidence>
<feature type="transmembrane region" description="Helical" evidence="7">
    <location>
        <begin position="138"/>
        <end position="165"/>
    </location>
</feature>
<feature type="transmembrane region" description="Helical" evidence="7">
    <location>
        <begin position="277"/>
        <end position="296"/>
    </location>
</feature>
<organism evidence="9 10">
    <name type="scientific">Paenibacillus rhizoplanae</name>
    <dbReference type="NCBI Taxonomy" id="1917181"/>
    <lineage>
        <taxon>Bacteria</taxon>
        <taxon>Bacillati</taxon>
        <taxon>Bacillota</taxon>
        <taxon>Bacilli</taxon>
        <taxon>Bacillales</taxon>
        <taxon>Paenibacillaceae</taxon>
        <taxon>Paenibacillus</taxon>
    </lineage>
</organism>
<comment type="similarity">
    <text evidence="7">Belongs to the binding-protein-dependent transport system permease family.</text>
</comment>
<feature type="domain" description="ABC transmembrane type-1" evidence="8">
    <location>
        <begin position="99"/>
        <end position="296"/>
    </location>
</feature>
<evidence type="ECO:0000259" key="8">
    <source>
        <dbReference type="PROSITE" id="PS50928"/>
    </source>
</evidence>
<dbReference type="RefSeq" id="WP_379313514.1">
    <property type="nucleotide sequence ID" value="NZ_JBHUKY010000072.1"/>
</dbReference>
<feature type="transmembrane region" description="Helical" evidence="7">
    <location>
        <begin position="235"/>
        <end position="257"/>
    </location>
</feature>
<evidence type="ECO:0000256" key="3">
    <source>
        <dbReference type="ARBA" id="ARBA00022475"/>
    </source>
</evidence>
<evidence type="ECO:0000313" key="10">
    <source>
        <dbReference type="Proteomes" id="UP001597448"/>
    </source>
</evidence>
<dbReference type="EMBL" id="JBHUKY010000072">
    <property type="protein sequence ID" value="MFD2413600.1"/>
    <property type="molecule type" value="Genomic_DNA"/>
</dbReference>
<feature type="transmembrane region" description="Helical" evidence="7">
    <location>
        <begin position="103"/>
        <end position="126"/>
    </location>
</feature>
<protein>
    <submittedName>
        <fullName evidence="9">ABC transporter permease</fullName>
    </submittedName>
</protein>
<dbReference type="Pfam" id="PF19300">
    <property type="entry name" value="BPD_transp_1_N"/>
    <property type="match status" value="1"/>
</dbReference>
<keyword evidence="10" id="KW-1185">Reference proteome</keyword>